<name>A0A546Y032_AGRTU</name>
<dbReference type="GO" id="GO:0009307">
    <property type="term" value="P:DNA restriction-modification system"/>
    <property type="evidence" value="ECO:0007669"/>
    <property type="project" value="UniProtKB-KW"/>
</dbReference>
<evidence type="ECO:0000256" key="1">
    <source>
        <dbReference type="ARBA" id="ARBA00010923"/>
    </source>
</evidence>
<keyword evidence="3" id="KW-0238">DNA-binding</keyword>
<dbReference type="InterPro" id="IPR000055">
    <property type="entry name" value="Restrct_endonuc_typeI_TRD"/>
</dbReference>
<comment type="caution">
    <text evidence="5">The sequence shown here is derived from an EMBL/GenBank/DDBJ whole genome shotgun (WGS) entry which is preliminary data.</text>
</comment>
<keyword evidence="5" id="KW-0255">Endonuclease</keyword>
<dbReference type="Pfam" id="PF01420">
    <property type="entry name" value="Methylase_S"/>
    <property type="match status" value="1"/>
</dbReference>
<dbReference type="Proteomes" id="UP000317023">
    <property type="component" value="Unassembled WGS sequence"/>
</dbReference>
<comment type="similarity">
    <text evidence="1">Belongs to the type-I restriction system S methylase family.</text>
</comment>
<dbReference type="PANTHER" id="PTHR30408:SF13">
    <property type="entry name" value="TYPE I RESTRICTION ENZYME HINDI SPECIFICITY SUBUNIT"/>
    <property type="match status" value="1"/>
</dbReference>
<dbReference type="EMBL" id="SGOE01000003">
    <property type="protein sequence ID" value="TRB06349.1"/>
    <property type="molecule type" value="Genomic_DNA"/>
</dbReference>
<dbReference type="GO" id="GO:0004519">
    <property type="term" value="F:endonuclease activity"/>
    <property type="evidence" value="ECO:0007669"/>
    <property type="project" value="UniProtKB-KW"/>
</dbReference>
<protein>
    <submittedName>
        <fullName evidence="5">Restriction endonuclease subunit S</fullName>
    </submittedName>
</protein>
<dbReference type="RefSeq" id="WP_142857274.1">
    <property type="nucleotide sequence ID" value="NZ_SGOE01000003.1"/>
</dbReference>
<evidence type="ECO:0000313" key="5">
    <source>
        <dbReference type="EMBL" id="TRB06349.1"/>
    </source>
</evidence>
<dbReference type="CDD" id="cd17260">
    <property type="entry name" value="RMtype1_S_EcoEI-TRD1-CR1_like"/>
    <property type="match status" value="1"/>
</dbReference>
<feature type="domain" description="Type I restriction modification DNA specificity" evidence="4">
    <location>
        <begin position="21"/>
        <end position="180"/>
    </location>
</feature>
<dbReference type="PANTHER" id="PTHR30408">
    <property type="entry name" value="TYPE-1 RESTRICTION ENZYME ECOKI SPECIFICITY PROTEIN"/>
    <property type="match status" value="1"/>
</dbReference>
<evidence type="ECO:0000256" key="3">
    <source>
        <dbReference type="ARBA" id="ARBA00023125"/>
    </source>
</evidence>
<dbReference type="Gene3D" id="3.90.220.20">
    <property type="entry name" value="DNA methylase specificity domains"/>
    <property type="match status" value="2"/>
</dbReference>
<keyword evidence="5" id="KW-0378">Hydrolase</keyword>
<dbReference type="InterPro" id="IPR052021">
    <property type="entry name" value="Type-I_RS_S_subunit"/>
</dbReference>
<proteinExistence type="inferred from homology"/>
<gene>
    <name evidence="5" type="ORF">EXN61_14330</name>
</gene>
<dbReference type="GO" id="GO:0003677">
    <property type="term" value="F:DNA binding"/>
    <property type="evidence" value="ECO:0007669"/>
    <property type="project" value="UniProtKB-KW"/>
</dbReference>
<evidence type="ECO:0000256" key="2">
    <source>
        <dbReference type="ARBA" id="ARBA00022747"/>
    </source>
</evidence>
<keyword evidence="5" id="KW-0540">Nuclease</keyword>
<accession>A0A546Y032</accession>
<evidence type="ECO:0000313" key="6">
    <source>
        <dbReference type="Proteomes" id="UP000317023"/>
    </source>
</evidence>
<dbReference type="AlphaFoldDB" id="A0A546Y032"/>
<sequence>MSETVKFMPLNQAVDINPRVEIKKGTEYPFVEMADLGENVTQVRSSKTKVYSGSGARFCHGDTLFARITPCLENGKIAKYISDGDRNPGFGSTEFIVFRGRNELTTNEFAHYVVTDPNFRAFAISKMNGSSGRQRVPVDALNHFEVRVPTISDQKSITKILGDLDEKIDLLRGMNKTLEELARSVFRSWFVEYEPVRARAGGATTFRGMPQNLFGALPHDFVESEIGEVPRGWEVQRLSHLVRLPIRRGIAPRYTEDGGILVLNQKCIRDSEVNFSLARRHDNIAKPVMDQQVDRLDILVNSTGVGTLGRVAQVYELYEETTADSHLSLVKPDPKKINALYLGYNLTDRESEIESLGHGSTGQTELSRHKLGELSVLVPSKECQNGFSTFLSPLIERKVSNWLEIEVLTSVRNTLLPRLISGELETPRFPSLGIKAATDDK</sequence>
<reference evidence="5 6" key="1">
    <citation type="journal article" date="2019" name="Appl. Microbiol. Biotechnol.">
        <title>Differential efficiency of wild type rhizogenic strains for rol gene transformation of plants.</title>
        <authorList>
            <person name="Desmet S."/>
            <person name="De Keyser E."/>
            <person name="Van Vaerenbergh J."/>
            <person name="Baeyen S."/>
            <person name="Van Huylenbroeck J."/>
            <person name="Geelen D."/>
            <person name="Dhooghe E."/>
        </authorList>
    </citation>
    <scope>NUCLEOTIDE SEQUENCE [LARGE SCALE GENOMIC DNA]</scope>
    <source>
        <strain evidence="5 6">MAFF210266</strain>
    </source>
</reference>
<evidence type="ECO:0000259" key="4">
    <source>
        <dbReference type="Pfam" id="PF01420"/>
    </source>
</evidence>
<dbReference type="SUPFAM" id="SSF116734">
    <property type="entry name" value="DNA methylase specificity domain"/>
    <property type="match status" value="2"/>
</dbReference>
<organism evidence="5 6">
    <name type="scientific">Agrobacterium tumefaciens</name>
    <dbReference type="NCBI Taxonomy" id="358"/>
    <lineage>
        <taxon>Bacteria</taxon>
        <taxon>Pseudomonadati</taxon>
        <taxon>Pseudomonadota</taxon>
        <taxon>Alphaproteobacteria</taxon>
        <taxon>Hyphomicrobiales</taxon>
        <taxon>Rhizobiaceae</taxon>
        <taxon>Rhizobium/Agrobacterium group</taxon>
        <taxon>Agrobacterium</taxon>
        <taxon>Agrobacterium tumefaciens complex</taxon>
    </lineage>
</organism>
<keyword evidence="2" id="KW-0680">Restriction system</keyword>
<dbReference type="InterPro" id="IPR044946">
    <property type="entry name" value="Restrct_endonuc_typeI_TRD_sf"/>
</dbReference>